<evidence type="ECO:0000313" key="1">
    <source>
        <dbReference type="EMBL" id="VVT29635.1"/>
    </source>
</evidence>
<name>A0A5E8AJK4_9SPHN</name>
<sequence>MGLVEWRISNPARSPLAANRVRLTPR</sequence>
<reference evidence="1 2" key="1">
    <citation type="submission" date="2019-09" db="EMBL/GenBank/DDBJ databases">
        <authorList>
            <person name="Dittami M. S."/>
        </authorList>
    </citation>
    <scope>NUCLEOTIDE SEQUENCE [LARGE SCALE GENOMIC DNA]</scope>
    <source>
        <strain evidence="1">SPHINGO391</strain>
    </source>
</reference>
<evidence type="ECO:0000313" key="2">
    <source>
        <dbReference type="Proteomes" id="UP000326857"/>
    </source>
</evidence>
<protein>
    <submittedName>
        <fullName evidence="1">Uncharacterized protein</fullName>
    </submittedName>
</protein>
<dbReference type="AlphaFoldDB" id="A0A5E8AJK4"/>
<proteinExistence type="predicted"/>
<organism evidence="1 2">
    <name type="scientific">Sphingomonas aurantiaca</name>
    <dbReference type="NCBI Taxonomy" id="185949"/>
    <lineage>
        <taxon>Bacteria</taxon>
        <taxon>Pseudomonadati</taxon>
        <taxon>Pseudomonadota</taxon>
        <taxon>Alphaproteobacteria</taxon>
        <taxon>Sphingomonadales</taxon>
        <taxon>Sphingomonadaceae</taxon>
        <taxon>Sphingomonas</taxon>
    </lineage>
</organism>
<gene>
    <name evidence="1" type="ORF">SPHINGO391_510152</name>
</gene>
<dbReference type="Proteomes" id="UP000326857">
    <property type="component" value="Unassembled WGS sequence"/>
</dbReference>
<accession>A0A5E8AJK4</accession>
<dbReference type="EMBL" id="CABVLI010000047">
    <property type="protein sequence ID" value="VVT29635.1"/>
    <property type="molecule type" value="Genomic_DNA"/>
</dbReference>